<keyword evidence="3" id="KW-1185">Reference proteome</keyword>
<dbReference type="AlphaFoldDB" id="A0A178MB36"/>
<dbReference type="STRING" id="1707952.A6A03_02705"/>
<dbReference type="GO" id="GO:0016836">
    <property type="term" value="F:hydro-lyase activity"/>
    <property type="evidence" value="ECO:0007669"/>
    <property type="project" value="InterPro"/>
</dbReference>
<keyword evidence="1" id="KW-0472">Membrane</keyword>
<protein>
    <submittedName>
        <fullName evidence="2">2-vinyl bacteriochlorophyllide hydratase</fullName>
    </submittedName>
</protein>
<evidence type="ECO:0000256" key="1">
    <source>
        <dbReference type="SAM" id="Phobius"/>
    </source>
</evidence>
<evidence type="ECO:0000313" key="3">
    <source>
        <dbReference type="Proteomes" id="UP000078287"/>
    </source>
</evidence>
<dbReference type="OrthoDB" id="8562352at2"/>
<organism evidence="2 3">
    <name type="scientific">Chloroflexus islandicus</name>
    <dbReference type="NCBI Taxonomy" id="1707952"/>
    <lineage>
        <taxon>Bacteria</taxon>
        <taxon>Bacillati</taxon>
        <taxon>Chloroflexota</taxon>
        <taxon>Chloroflexia</taxon>
        <taxon>Chloroflexales</taxon>
        <taxon>Chloroflexineae</taxon>
        <taxon>Chloroflexaceae</taxon>
        <taxon>Chloroflexus</taxon>
    </lineage>
</organism>
<feature type="transmembrane region" description="Helical" evidence="1">
    <location>
        <begin position="90"/>
        <end position="108"/>
    </location>
</feature>
<keyword evidence="1" id="KW-0812">Transmembrane</keyword>
<dbReference type="InterPro" id="IPR009905">
    <property type="entry name" value="BCHF"/>
</dbReference>
<accession>A0A178MB36</accession>
<keyword evidence="1" id="KW-1133">Transmembrane helix</keyword>
<feature type="transmembrane region" description="Helical" evidence="1">
    <location>
        <begin position="114"/>
        <end position="135"/>
    </location>
</feature>
<sequence>MYTPEQLERRNRSPWTKAQFILAPIQFIVFIISFALVIRYLATGEGYWIATISVWIKIALIWALTITGMLWEHDIYGKYFMAPEFFWEDLGNLIAIITHNAYFVAVWLNLDSRTVMWVMVFAYVTYLFNAGQFLWRGIRSAKERRLLQAQLQAQSAGAAKSQ</sequence>
<dbReference type="RefSeq" id="WP_066788547.1">
    <property type="nucleotide sequence ID" value="NZ_LWQS01000060.1"/>
</dbReference>
<dbReference type="GO" id="GO:0030494">
    <property type="term" value="P:bacteriochlorophyll biosynthetic process"/>
    <property type="evidence" value="ECO:0007669"/>
    <property type="project" value="InterPro"/>
</dbReference>
<feature type="transmembrane region" description="Helical" evidence="1">
    <location>
        <begin position="47"/>
        <end position="70"/>
    </location>
</feature>
<dbReference type="Pfam" id="PF07284">
    <property type="entry name" value="BCHF"/>
    <property type="match status" value="1"/>
</dbReference>
<dbReference type="Proteomes" id="UP000078287">
    <property type="component" value="Unassembled WGS sequence"/>
</dbReference>
<dbReference type="NCBIfam" id="TIGR02020">
    <property type="entry name" value="BchF"/>
    <property type="match status" value="1"/>
</dbReference>
<comment type="caution">
    <text evidence="2">The sequence shown here is derived from an EMBL/GenBank/DDBJ whole genome shotgun (WGS) entry which is preliminary data.</text>
</comment>
<dbReference type="EMBL" id="LWQS01000060">
    <property type="protein sequence ID" value="OAN45084.1"/>
    <property type="molecule type" value="Genomic_DNA"/>
</dbReference>
<feature type="transmembrane region" description="Helical" evidence="1">
    <location>
        <begin position="20"/>
        <end position="41"/>
    </location>
</feature>
<evidence type="ECO:0000313" key="2">
    <source>
        <dbReference type="EMBL" id="OAN45084.1"/>
    </source>
</evidence>
<dbReference type="GO" id="GO:0019685">
    <property type="term" value="P:photosynthesis, dark reaction"/>
    <property type="evidence" value="ECO:0007669"/>
    <property type="project" value="InterPro"/>
</dbReference>
<gene>
    <name evidence="2" type="ORF">A6A03_02705</name>
</gene>
<name>A0A178MB36_9CHLR</name>
<reference evidence="2 3" key="1">
    <citation type="submission" date="2016-04" db="EMBL/GenBank/DDBJ databases">
        <title>Chloroflexus islandicus sp. nov., a thermophilic filamentous anoxygenic phototrophic bacterium from geyser Strokkur (Iceland).</title>
        <authorList>
            <person name="Gaisin V.A."/>
            <person name="Kalashnikov A.M."/>
            <person name="Sukhacheva M.V."/>
            <person name="Grouzdev D.S."/>
            <person name="Ivanov T.M."/>
            <person name="Kuznetsov B."/>
            <person name="Gorlenko V.M."/>
        </authorList>
    </citation>
    <scope>NUCLEOTIDE SEQUENCE [LARGE SCALE GENOMIC DNA]</scope>
    <source>
        <strain evidence="3">isl-2</strain>
    </source>
</reference>
<proteinExistence type="predicted"/>